<accession>W5SKV2</accession>
<sequence>MLLCIRTYGFNIKCFLGFTEKLNTTKNKIKKYFKGPSKRLSHTLKESKEVVKTTKTDFDKNVSSKCN</sequence>
<evidence type="ECO:0000313" key="1">
    <source>
        <dbReference type="EMBL" id="AHH07547.1"/>
    </source>
</evidence>
<organism evidence="1">
    <name type="scientific">Borrelia crocidurae DOU</name>
    <dbReference type="NCBI Taxonomy" id="1293575"/>
    <lineage>
        <taxon>Bacteria</taxon>
        <taxon>Pseudomonadati</taxon>
        <taxon>Spirochaetota</taxon>
        <taxon>Spirochaetia</taxon>
        <taxon>Spirochaetales</taxon>
        <taxon>Borreliaceae</taxon>
        <taxon>Borrelia</taxon>
    </lineage>
</organism>
<gene>
    <name evidence="1" type="ORF">BCD_1481</name>
</gene>
<dbReference type="AlphaFoldDB" id="W5SKV2"/>
<dbReference type="EMBL" id="CP004320">
    <property type="protein sequence ID" value="AHH07547.1"/>
    <property type="molecule type" value="Genomic_DNA"/>
</dbReference>
<geneLocation type="plasmid" evidence="1">
    <name>unnamed</name>
</geneLocation>
<keyword evidence="1" id="KW-0614">Plasmid</keyword>
<protein>
    <submittedName>
        <fullName evidence="1">Uncharacterized protein</fullName>
    </submittedName>
</protein>
<proteinExistence type="predicted"/>
<name>W5SKV2_9SPIR</name>
<reference evidence="1" key="1">
    <citation type="submission" date="2013-02" db="EMBL/GenBank/DDBJ databases">
        <title>Comparative genomics of Borrelia species.</title>
        <authorList>
            <person name="Schwan T.G."/>
            <person name="Raffel S.J."/>
            <person name="Porcella S.F."/>
        </authorList>
    </citation>
    <scope>NUCLEOTIDE SEQUENCE</scope>
    <source>
        <strain evidence="1">DOU</strain>
        <plasmid evidence="1">unnamed</plasmid>
    </source>
</reference>
<dbReference type="HOGENOM" id="CLU_2803929_0_0_12"/>
<dbReference type="RefSeq" id="WP_025401442.1">
    <property type="nucleotide sequence ID" value="NZ_CP004320.1"/>
</dbReference>